<evidence type="ECO:0000313" key="1">
    <source>
        <dbReference type="EMBL" id="KAI4331643.1"/>
    </source>
</evidence>
<keyword evidence="2" id="KW-1185">Reference proteome</keyword>
<reference evidence="2" key="1">
    <citation type="journal article" date="2023" name="Front. Plant Sci.">
        <title>Chromosomal-level genome assembly of Melastoma candidum provides insights into trichome evolution.</title>
        <authorList>
            <person name="Zhong Y."/>
            <person name="Wu W."/>
            <person name="Sun C."/>
            <person name="Zou P."/>
            <person name="Liu Y."/>
            <person name="Dai S."/>
            <person name="Zhou R."/>
        </authorList>
    </citation>
    <scope>NUCLEOTIDE SEQUENCE [LARGE SCALE GENOMIC DNA]</scope>
</reference>
<comment type="caution">
    <text evidence="1">The sequence shown here is derived from an EMBL/GenBank/DDBJ whole genome shotgun (WGS) entry which is preliminary data.</text>
</comment>
<name>A0ACB9N597_9MYRT</name>
<accession>A0ACB9N597</accession>
<dbReference type="EMBL" id="CM042887">
    <property type="protein sequence ID" value="KAI4331643.1"/>
    <property type="molecule type" value="Genomic_DNA"/>
</dbReference>
<organism evidence="1 2">
    <name type="scientific">Melastoma candidum</name>
    <dbReference type="NCBI Taxonomy" id="119954"/>
    <lineage>
        <taxon>Eukaryota</taxon>
        <taxon>Viridiplantae</taxon>
        <taxon>Streptophyta</taxon>
        <taxon>Embryophyta</taxon>
        <taxon>Tracheophyta</taxon>
        <taxon>Spermatophyta</taxon>
        <taxon>Magnoliopsida</taxon>
        <taxon>eudicotyledons</taxon>
        <taxon>Gunneridae</taxon>
        <taxon>Pentapetalae</taxon>
        <taxon>rosids</taxon>
        <taxon>malvids</taxon>
        <taxon>Myrtales</taxon>
        <taxon>Melastomataceae</taxon>
        <taxon>Melastomatoideae</taxon>
        <taxon>Melastomateae</taxon>
        <taxon>Melastoma</taxon>
    </lineage>
</organism>
<sequence length="222" mass="24406">MTILQQCPLPSAAATTSSCVHIIQHSKSNGRRPLQPVNSVRSGTNVEAATSAGKGITNAKLVKPLLSSGELGKENEDRRGTRGGGEAKAPMVREMEEVQGMGSALSLEEELMAVRKKMERTRIDRERTERLLDERSAALDAKIRELDEMGEVQKLLEMEVDCLYRLKQLKSTFASKVAPMKSLREMEHNRKSEAGSEAASREIKLEESPRSSVASARSISVE</sequence>
<protein>
    <submittedName>
        <fullName evidence="1">Uncharacterized protein</fullName>
    </submittedName>
</protein>
<evidence type="ECO:0000313" key="2">
    <source>
        <dbReference type="Proteomes" id="UP001057402"/>
    </source>
</evidence>
<dbReference type="Proteomes" id="UP001057402">
    <property type="component" value="Chromosome 8"/>
</dbReference>
<gene>
    <name evidence="1" type="ORF">MLD38_029811</name>
</gene>
<proteinExistence type="predicted"/>